<evidence type="ECO:0000256" key="1">
    <source>
        <dbReference type="ARBA" id="ARBA00004141"/>
    </source>
</evidence>
<dbReference type="Pfam" id="PF00083">
    <property type="entry name" value="Sugar_tr"/>
    <property type="match status" value="1"/>
</dbReference>
<evidence type="ECO:0000313" key="7">
    <source>
        <dbReference type="EMBL" id="MCQ8241204.1"/>
    </source>
</evidence>
<dbReference type="InterPro" id="IPR020846">
    <property type="entry name" value="MFS_dom"/>
</dbReference>
<dbReference type="CDD" id="cd17316">
    <property type="entry name" value="MFS_SV2_like"/>
    <property type="match status" value="1"/>
</dbReference>
<dbReference type="EMBL" id="JAMZEJ010000005">
    <property type="protein sequence ID" value="MCQ8241204.1"/>
    <property type="molecule type" value="Genomic_DNA"/>
</dbReference>
<dbReference type="InterPro" id="IPR011701">
    <property type="entry name" value="MFS"/>
</dbReference>
<dbReference type="Pfam" id="PF07690">
    <property type="entry name" value="MFS_1"/>
    <property type="match status" value="1"/>
</dbReference>
<reference evidence="7 8" key="1">
    <citation type="submission" date="2022-06" db="EMBL/GenBank/DDBJ databases">
        <title>Rhizosaccharibacter gen. nov. sp. nov. KSS12, endophytic bacteria isolated from sugarcane.</title>
        <authorList>
            <person name="Pitiwittayakul N."/>
        </authorList>
    </citation>
    <scope>NUCLEOTIDE SEQUENCE [LARGE SCALE GENOMIC DNA]</scope>
    <source>
        <strain evidence="7 8">KSS12</strain>
    </source>
</reference>
<accession>A0ABT1VXZ9</accession>
<comment type="subcellular location">
    <subcellularLocation>
        <location evidence="1">Membrane</location>
        <topology evidence="1">Multi-pass membrane protein</topology>
    </subcellularLocation>
</comment>
<feature type="transmembrane region" description="Helical" evidence="5">
    <location>
        <begin position="117"/>
        <end position="137"/>
    </location>
</feature>
<dbReference type="InterPro" id="IPR005829">
    <property type="entry name" value="Sugar_transporter_CS"/>
</dbReference>
<feature type="domain" description="Major facilitator superfamily (MFS) profile" evidence="6">
    <location>
        <begin position="26"/>
        <end position="408"/>
    </location>
</feature>
<dbReference type="PANTHER" id="PTHR23508">
    <property type="entry name" value="CARBOXYLIC ACID TRANSPORTER PROTEIN HOMOLOG"/>
    <property type="match status" value="1"/>
</dbReference>
<evidence type="ECO:0000313" key="8">
    <source>
        <dbReference type="Proteomes" id="UP001524547"/>
    </source>
</evidence>
<dbReference type="Proteomes" id="UP001524547">
    <property type="component" value="Unassembled WGS sequence"/>
</dbReference>
<feature type="transmembrane region" description="Helical" evidence="5">
    <location>
        <begin position="382"/>
        <end position="403"/>
    </location>
</feature>
<evidence type="ECO:0000256" key="4">
    <source>
        <dbReference type="ARBA" id="ARBA00023136"/>
    </source>
</evidence>
<dbReference type="PANTHER" id="PTHR23508:SF10">
    <property type="entry name" value="CARBOXYLIC ACID TRANSPORTER PROTEIN HOMOLOG"/>
    <property type="match status" value="1"/>
</dbReference>
<feature type="transmembrane region" description="Helical" evidence="5">
    <location>
        <begin position="175"/>
        <end position="194"/>
    </location>
</feature>
<proteinExistence type="predicted"/>
<keyword evidence="4 5" id="KW-0472">Membrane</keyword>
<dbReference type="PROSITE" id="PS50850">
    <property type="entry name" value="MFS"/>
    <property type="match status" value="1"/>
</dbReference>
<dbReference type="RefSeq" id="WP_422919939.1">
    <property type="nucleotide sequence ID" value="NZ_JAMZEJ010000005.1"/>
</dbReference>
<dbReference type="SUPFAM" id="SSF103473">
    <property type="entry name" value="MFS general substrate transporter"/>
    <property type="match status" value="1"/>
</dbReference>
<dbReference type="InterPro" id="IPR036259">
    <property type="entry name" value="MFS_trans_sf"/>
</dbReference>
<feature type="transmembrane region" description="Helical" evidence="5">
    <location>
        <begin position="149"/>
        <end position="169"/>
    </location>
</feature>
<feature type="transmembrane region" description="Helical" evidence="5">
    <location>
        <begin position="59"/>
        <end position="81"/>
    </location>
</feature>
<keyword evidence="8" id="KW-1185">Reference proteome</keyword>
<dbReference type="PROSITE" id="PS00217">
    <property type="entry name" value="SUGAR_TRANSPORT_2"/>
    <property type="match status" value="1"/>
</dbReference>
<keyword evidence="3 5" id="KW-1133">Transmembrane helix</keyword>
<keyword evidence="2 5" id="KW-0812">Transmembrane</keyword>
<dbReference type="Gene3D" id="1.20.1250.20">
    <property type="entry name" value="MFS general substrate transporter like domains"/>
    <property type="match status" value="2"/>
</dbReference>
<feature type="transmembrane region" description="Helical" evidence="5">
    <location>
        <begin position="261"/>
        <end position="282"/>
    </location>
</feature>
<feature type="transmembrane region" description="Helical" evidence="5">
    <location>
        <begin position="26"/>
        <end position="47"/>
    </location>
</feature>
<evidence type="ECO:0000256" key="5">
    <source>
        <dbReference type="SAM" id="Phobius"/>
    </source>
</evidence>
<dbReference type="InterPro" id="IPR005828">
    <property type="entry name" value="MFS_sugar_transport-like"/>
</dbReference>
<evidence type="ECO:0000259" key="6">
    <source>
        <dbReference type="PROSITE" id="PS50850"/>
    </source>
</evidence>
<evidence type="ECO:0000256" key="3">
    <source>
        <dbReference type="ARBA" id="ARBA00022989"/>
    </source>
</evidence>
<feature type="transmembrane region" description="Helical" evidence="5">
    <location>
        <begin position="93"/>
        <end position="111"/>
    </location>
</feature>
<feature type="transmembrane region" description="Helical" evidence="5">
    <location>
        <begin position="294"/>
        <end position="325"/>
    </location>
</feature>
<comment type="caution">
    <text evidence="7">The sequence shown here is derived from an EMBL/GenBank/DDBJ whole genome shotgun (WGS) entry which is preliminary data.</text>
</comment>
<protein>
    <submittedName>
        <fullName evidence="7">MFS transporter</fullName>
    </submittedName>
</protein>
<organism evidence="7 8">
    <name type="scientific">Rhizosaccharibacter radicis</name>
    <dbReference type="NCBI Taxonomy" id="2782605"/>
    <lineage>
        <taxon>Bacteria</taxon>
        <taxon>Pseudomonadati</taxon>
        <taxon>Pseudomonadota</taxon>
        <taxon>Alphaproteobacteria</taxon>
        <taxon>Acetobacterales</taxon>
        <taxon>Acetobacteraceae</taxon>
        <taxon>Rhizosaccharibacter</taxon>
    </lineage>
</organism>
<gene>
    <name evidence="7" type="ORF">NFI88_10170</name>
</gene>
<evidence type="ECO:0000256" key="2">
    <source>
        <dbReference type="ARBA" id="ARBA00022692"/>
    </source>
</evidence>
<name>A0ABT1VXZ9_9PROT</name>
<sequence length="422" mass="44910">MRSAEPSDIGGPGTDGGAPAAKAGHVVAACYLGWMLDAFDYFIMAFVLDDVARSLGVPISATAFAITLTLASRVVGALVFGRLADRFGRRPTMMVNVVCYAVLELLSGFATDFTMFLVLRALFGIAMGGEWGVASSLAMESIPARWRGLVSGLLQTGYPTGYLLASLLFLLEPTIGWRGMFMLGALPALLVLYIRRAVPESPDWQQRGEQAHHQPLLAVLRRHWRVTVHAALMMACFNYLSHGSQDLYPKLFLAHVHHLGTGTISALMVVFNLGAIAGGLLFGPLSQRIGRPAAIAVGALLCLPAIPLWAFSHGVVLLGLGGFLIQLAVQGAWGVVPAYLNEVSPGTVRGTFPGAVYQMGNLLAAPNANLQLWIAGQAGGDIRWAMGSVVGCAAVLIALLMLLGRDTRDVRMGHERRPDVAA</sequence>